<evidence type="ECO:0000313" key="2">
    <source>
        <dbReference type="Proteomes" id="UP001292094"/>
    </source>
</evidence>
<sequence>MVVVDETEALFEEVEVDPSNTNGMELGEISFLQFLLGSLIFLKLVALYANGVLPIEIDLGDKSNYYDDYYYNDDYDYYGGGGGGGGVGRDDFNYYQLQRRRQRQPRKLSPINKLTGSTFLLDCPMQYICEVDTWAQRDDHEGFMESMLARWFRSEKPWLREEPKSFGGMGSCREMYPCPFDVQEMAGVRIPGSATHTDSTTDGDADDVDNLLPYSV</sequence>
<dbReference type="Proteomes" id="UP001292094">
    <property type="component" value="Unassembled WGS sequence"/>
</dbReference>
<proteinExistence type="predicted"/>
<keyword evidence="2" id="KW-1185">Reference proteome</keyword>
<dbReference type="AlphaFoldDB" id="A0AAE1PTE7"/>
<protein>
    <submittedName>
        <fullName evidence="1">Uncharacterized protein</fullName>
    </submittedName>
</protein>
<comment type="caution">
    <text evidence="1">The sequence shown here is derived from an EMBL/GenBank/DDBJ whole genome shotgun (WGS) entry which is preliminary data.</text>
</comment>
<gene>
    <name evidence="1" type="ORF">Pmani_015531</name>
</gene>
<organism evidence="1 2">
    <name type="scientific">Petrolisthes manimaculis</name>
    <dbReference type="NCBI Taxonomy" id="1843537"/>
    <lineage>
        <taxon>Eukaryota</taxon>
        <taxon>Metazoa</taxon>
        <taxon>Ecdysozoa</taxon>
        <taxon>Arthropoda</taxon>
        <taxon>Crustacea</taxon>
        <taxon>Multicrustacea</taxon>
        <taxon>Malacostraca</taxon>
        <taxon>Eumalacostraca</taxon>
        <taxon>Eucarida</taxon>
        <taxon>Decapoda</taxon>
        <taxon>Pleocyemata</taxon>
        <taxon>Anomura</taxon>
        <taxon>Galatheoidea</taxon>
        <taxon>Porcellanidae</taxon>
        <taxon>Petrolisthes</taxon>
    </lineage>
</organism>
<name>A0AAE1PTE7_9EUCA</name>
<dbReference type="EMBL" id="JAWZYT010001351">
    <property type="protein sequence ID" value="KAK4313105.1"/>
    <property type="molecule type" value="Genomic_DNA"/>
</dbReference>
<accession>A0AAE1PTE7</accession>
<reference evidence="1" key="1">
    <citation type="submission" date="2023-11" db="EMBL/GenBank/DDBJ databases">
        <title>Genome assemblies of two species of porcelain crab, Petrolisthes cinctipes and Petrolisthes manimaculis (Anomura: Porcellanidae).</title>
        <authorList>
            <person name="Angst P."/>
        </authorList>
    </citation>
    <scope>NUCLEOTIDE SEQUENCE</scope>
    <source>
        <strain evidence="1">PB745_02</strain>
        <tissue evidence="1">Gill</tissue>
    </source>
</reference>
<evidence type="ECO:0000313" key="1">
    <source>
        <dbReference type="EMBL" id="KAK4313105.1"/>
    </source>
</evidence>